<evidence type="ECO:0000313" key="8">
    <source>
        <dbReference type="Proteomes" id="UP000012174"/>
    </source>
</evidence>
<dbReference type="PANTHER" id="PTHR10404:SF71">
    <property type="entry name" value="CARBOXYPEPTIDASE TRE2, PUTATIVE (AFU_ORTHOLOGUE AFUA_3G10650)-RELATED"/>
    <property type="match status" value="1"/>
</dbReference>
<dbReference type="Proteomes" id="UP000012174">
    <property type="component" value="Unassembled WGS sequence"/>
</dbReference>
<dbReference type="KEGG" id="ela:UCREL1_9622"/>
<feature type="transmembrane region" description="Helical" evidence="3">
    <location>
        <begin position="221"/>
        <end position="243"/>
    </location>
</feature>
<organism evidence="7 8">
    <name type="scientific">Eutypa lata (strain UCR-EL1)</name>
    <name type="common">Grapevine dieback disease fungus</name>
    <name type="synonym">Eutypa armeniacae</name>
    <dbReference type="NCBI Taxonomy" id="1287681"/>
    <lineage>
        <taxon>Eukaryota</taxon>
        <taxon>Fungi</taxon>
        <taxon>Dikarya</taxon>
        <taxon>Ascomycota</taxon>
        <taxon>Pezizomycotina</taxon>
        <taxon>Sordariomycetes</taxon>
        <taxon>Xylariomycetidae</taxon>
        <taxon>Xylariales</taxon>
        <taxon>Diatrypaceae</taxon>
        <taxon>Eutypa</taxon>
    </lineage>
</organism>
<feature type="compositionally biased region" description="Low complexity" evidence="2">
    <location>
        <begin position="163"/>
        <end position="186"/>
    </location>
</feature>
<evidence type="ECO:0000256" key="1">
    <source>
        <dbReference type="ARBA" id="ARBA00005634"/>
    </source>
</evidence>
<dbReference type="Gene3D" id="3.50.30.30">
    <property type="match status" value="1"/>
</dbReference>
<feature type="domain" description="Peptidase M28" evidence="6">
    <location>
        <begin position="581"/>
        <end position="725"/>
    </location>
</feature>
<keyword evidence="3" id="KW-1133">Transmembrane helix</keyword>
<feature type="region of interest" description="Disordered" evidence="2">
    <location>
        <begin position="162"/>
        <end position="196"/>
    </location>
</feature>
<evidence type="ECO:0000313" key="7">
    <source>
        <dbReference type="EMBL" id="EMR63432.1"/>
    </source>
</evidence>
<dbReference type="HOGENOM" id="CLU_005688_1_0_1"/>
<keyword evidence="7" id="KW-0121">Carboxypeptidase</keyword>
<dbReference type="SUPFAM" id="SSF52025">
    <property type="entry name" value="PA domain"/>
    <property type="match status" value="1"/>
</dbReference>
<name>M7SGY7_EUTLA</name>
<dbReference type="Pfam" id="PF04253">
    <property type="entry name" value="TFR_dimer"/>
    <property type="match status" value="1"/>
</dbReference>
<comment type="similarity">
    <text evidence="1">Belongs to the peptidase M28 family. M28B subfamily.</text>
</comment>
<dbReference type="OrthoDB" id="5841748at2759"/>
<proteinExistence type="inferred from homology"/>
<dbReference type="SUPFAM" id="SSF47672">
    <property type="entry name" value="Transferrin receptor-like dimerisation domain"/>
    <property type="match status" value="1"/>
</dbReference>
<dbReference type="InterPro" id="IPR007365">
    <property type="entry name" value="TFR-like_dimer_dom"/>
</dbReference>
<dbReference type="GO" id="GO:0004180">
    <property type="term" value="F:carboxypeptidase activity"/>
    <property type="evidence" value="ECO:0007669"/>
    <property type="project" value="UniProtKB-KW"/>
</dbReference>
<dbReference type="OMA" id="YPRKDGR"/>
<evidence type="ECO:0000256" key="3">
    <source>
        <dbReference type="SAM" id="Phobius"/>
    </source>
</evidence>
<dbReference type="InterPro" id="IPR046450">
    <property type="entry name" value="PA_dom_sf"/>
</dbReference>
<feature type="region of interest" description="Disordered" evidence="2">
    <location>
        <begin position="850"/>
        <end position="871"/>
    </location>
</feature>
<feature type="compositionally biased region" description="Acidic residues" evidence="2">
    <location>
        <begin position="84"/>
        <end position="103"/>
    </location>
</feature>
<dbReference type="STRING" id="1287681.M7SGY7"/>
<dbReference type="Pfam" id="PF02225">
    <property type="entry name" value="PA"/>
    <property type="match status" value="1"/>
</dbReference>
<keyword evidence="3" id="KW-0812">Transmembrane</keyword>
<evidence type="ECO:0000259" key="6">
    <source>
        <dbReference type="Pfam" id="PF04389"/>
    </source>
</evidence>
<dbReference type="EMBL" id="KB707229">
    <property type="protein sequence ID" value="EMR63432.1"/>
    <property type="molecule type" value="Genomic_DNA"/>
</dbReference>
<dbReference type="InterPro" id="IPR036757">
    <property type="entry name" value="TFR-like_dimer_dom_sf"/>
</dbReference>
<protein>
    <submittedName>
        <fullName evidence="7">Putative glutamate carboxypeptidase protein</fullName>
    </submittedName>
</protein>
<evidence type="ECO:0000259" key="5">
    <source>
        <dbReference type="Pfam" id="PF04253"/>
    </source>
</evidence>
<dbReference type="InterPro" id="IPR039373">
    <property type="entry name" value="Peptidase_M28B"/>
</dbReference>
<evidence type="ECO:0000259" key="4">
    <source>
        <dbReference type="Pfam" id="PF02225"/>
    </source>
</evidence>
<feature type="region of interest" description="Disordered" evidence="2">
    <location>
        <begin position="1"/>
        <end position="135"/>
    </location>
</feature>
<dbReference type="eggNOG" id="KOG2195">
    <property type="taxonomic scope" value="Eukaryota"/>
</dbReference>
<keyword evidence="7" id="KW-0645">Protease</keyword>
<feature type="compositionally biased region" description="Low complexity" evidence="2">
    <location>
        <begin position="59"/>
        <end position="74"/>
    </location>
</feature>
<accession>M7SGY7</accession>
<feature type="domain" description="Transferrin receptor-like dimerisation" evidence="5">
    <location>
        <begin position="872"/>
        <end position="998"/>
    </location>
</feature>
<dbReference type="Gene3D" id="1.20.930.40">
    <property type="entry name" value="Transferrin receptor-like, dimerisation domain"/>
    <property type="match status" value="1"/>
</dbReference>
<keyword evidence="8" id="KW-1185">Reference proteome</keyword>
<dbReference type="InterPro" id="IPR007484">
    <property type="entry name" value="Peptidase_M28"/>
</dbReference>
<dbReference type="FunFam" id="3.40.630.10:FF:000101">
    <property type="entry name" value="N-acetylated alpha-linked acidic dipeptidase like 1"/>
    <property type="match status" value="1"/>
</dbReference>
<reference evidence="8" key="1">
    <citation type="journal article" date="2013" name="Genome Announc.">
        <title>Draft genome sequence of the grapevine dieback fungus Eutypa lata UCR-EL1.</title>
        <authorList>
            <person name="Blanco-Ulate B."/>
            <person name="Rolshausen P.E."/>
            <person name="Cantu D."/>
        </authorList>
    </citation>
    <scope>NUCLEOTIDE SEQUENCE [LARGE SCALE GENOMIC DNA]</scope>
    <source>
        <strain evidence="8">UCR-EL1</strain>
    </source>
</reference>
<dbReference type="InterPro" id="IPR003137">
    <property type="entry name" value="PA_domain"/>
</dbReference>
<dbReference type="Pfam" id="PF04389">
    <property type="entry name" value="Peptidase_M28"/>
    <property type="match status" value="1"/>
</dbReference>
<keyword evidence="7" id="KW-0378">Hydrolase</keyword>
<dbReference type="Gene3D" id="3.40.630.10">
    <property type="entry name" value="Zn peptidases"/>
    <property type="match status" value="1"/>
</dbReference>
<dbReference type="PANTHER" id="PTHR10404">
    <property type="entry name" value="N-ACETYLATED-ALPHA-LINKED ACIDIC DIPEPTIDASE"/>
    <property type="match status" value="1"/>
</dbReference>
<gene>
    <name evidence="7" type="ORF">UCREL1_9622</name>
</gene>
<keyword evidence="3" id="KW-0472">Membrane</keyword>
<feature type="compositionally biased region" description="Basic and acidic residues" evidence="2">
    <location>
        <begin position="104"/>
        <end position="115"/>
    </location>
</feature>
<dbReference type="SUPFAM" id="SSF53187">
    <property type="entry name" value="Zn-dependent exopeptidases"/>
    <property type="match status" value="1"/>
</dbReference>
<dbReference type="AlphaFoldDB" id="M7SGY7"/>
<evidence type="ECO:0000256" key="2">
    <source>
        <dbReference type="SAM" id="MobiDB-lite"/>
    </source>
</evidence>
<sequence>MPSDEKSHYTPAPPIPSYDEATRGASSSSPSDWEQPPPRSSLDTRPAHETEAQSLLNTSQLRQQGGSGGRRQQQPEGYRQPYVESDEEGSDWTLESDDDDDDDGHDHEEVRREMQELEVEDPLMNGSTSSRSSSLWRKPISFSLPQWRWKWRLPRLTVRLPRANDTTNTTSNTNNNNDDAEAAAAAGEPSSSERRRWWQWRRRSSSSAGASSSSSPITSSAALLLMGRLLALTLVLGFLWLLFMSDVFTNMSRRIGGQMFDPEQVRQHVVHMVDPAQMRASLQHFTGYAHLAGTEGDWALARDVRNGFLRDGLEDVIVDEYQVYLNYPRADGRAVEILSSGEARDDQKPIWSAKLEEMDRGDETAGHPTLSFHGHSKAGDVRGPLVFANYGTRDDFAKLADMGIKMEGAIALVRYYHGKPKKAGTKSEVADAALKVKAAEMAGFAGCLIYTDPADDGFVRGDVAPNGRFMPADGVRRDSVSLGNWVMGDVLTPGWESKPGQPRMTLDQTKGLLGIPSLPLAARDAQVLLQHIRGFGKKVPDMWRGGVPDLGDDGWWTGNASGPVVRLRNDQDDEQHQTVWNVRGRIAGIEQPDKTIYIGSHRDAWSLGGAVDPGSGTAVMLEVARVLGDLAARGWRPLRTVEFASWDASAYNLIGSTEFVEERLDGLRQDAYAYINLGAAVSGTELSARGSPVFRRMLARVLDRVIDPVGNASLAVLWAQEGGDSEDEGDNNNNWGGNLDGLCDVHGDYAPFQYLAGASSLDLKFTDGEDGGDVGRDYPAHSAYDSLDWMTRVGDPDFAYHAALAQVVLLLVLEIADRPVLPFDMGSYALELERYAAELEGWVADFSSKEKMKKDDGENGGKGEKEQEQEKLDVNKLRDATKIVESVAVEFDKWEQMWETSIIRSNGWEPSALGKQRCEYNNRMAAFETGLLDTEFPGPIPTRPQFKHVVFGPQAWPVSGKPAYFPAIRDALDEGDLALASSYIDKAAKIITDAAETMISTTA</sequence>
<dbReference type="CDD" id="cd02121">
    <property type="entry name" value="PA_GCPII_like"/>
    <property type="match status" value="1"/>
</dbReference>
<feature type="domain" description="PA" evidence="4">
    <location>
        <begin position="381"/>
        <end position="478"/>
    </location>
</feature>